<dbReference type="PIRSF" id="PIRSF000099">
    <property type="entry name" value="Histidinol_dh"/>
    <property type="match status" value="1"/>
</dbReference>
<feature type="binding site" evidence="12 15">
    <location>
        <position position="242"/>
    </location>
    <ligand>
        <name>NAD(+)</name>
        <dbReference type="ChEBI" id="CHEBI:57540"/>
    </ligand>
</feature>
<evidence type="ECO:0000256" key="1">
    <source>
        <dbReference type="ARBA" id="ARBA00003850"/>
    </source>
</evidence>
<dbReference type="Gene3D" id="1.20.5.1300">
    <property type="match status" value="1"/>
</dbReference>
<feature type="binding site" evidence="12 15">
    <location>
        <position position="151"/>
    </location>
    <ligand>
        <name>NAD(+)</name>
        <dbReference type="ChEBI" id="CHEBI:57540"/>
    </ligand>
</feature>
<dbReference type="OrthoDB" id="9805269at2"/>
<feature type="binding site" evidence="12 16">
    <location>
        <position position="265"/>
    </location>
    <ligand>
        <name>substrate</name>
    </ligand>
</feature>
<evidence type="ECO:0000256" key="2">
    <source>
        <dbReference type="ARBA" id="ARBA00004940"/>
    </source>
</evidence>
<evidence type="ECO:0000256" key="3">
    <source>
        <dbReference type="ARBA" id="ARBA00010178"/>
    </source>
</evidence>
<sequence>MFARWAPKNQMGVPAYAWSMDTLMQRLDLRGTVLETTDLAHALPRAALDTSKAADQVAPIVKRVREEGAPALYDLAEKFDRVRPASLRVPAQAIADALANLDPKIREALEMSIAHNRMGHTQQLPAPAQVQIIPGGTVSQRWIPVGRVGLYVPGGLAVYPSSVVMNVVCAQVAGVESIALASPPQSEFGGLPHPTILAACALLGVDEVWAIGGAQAIGSFAYGVTDGDDVLKPVDVVTGPGNIFVAAAKRLVQGKVGIDAEAGTTEIAILADSSAHPAFVAADLISQAEHDPAAASVLVTSSEELADGVEAEIKVQAQATTHTERILTALSGPQSGIVLVDDVEDGLTVVNAYGAEHLEVQTVNSRDDALKVKNAGAIFVGSYTPVPLGDYIAGSNHVLPTGGTARFASGLNVTQYLRSQQVVEYTAEALDQLSDNLNTLAIAENLPAHGQAALIRRTAAKDGE</sequence>
<evidence type="ECO:0000256" key="10">
    <source>
        <dbReference type="ARBA" id="ARBA00023102"/>
    </source>
</evidence>
<dbReference type="CDD" id="cd06572">
    <property type="entry name" value="Histidinol_dh"/>
    <property type="match status" value="1"/>
</dbReference>
<dbReference type="AlphaFoldDB" id="A0A2I1I6L8"/>
<feature type="binding site" evidence="12 16">
    <location>
        <position position="390"/>
    </location>
    <ligand>
        <name>substrate</name>
    </ligand>
</feature>
<evidence type="ECO:0000256" key="17">
    <source>
        <dbReference type="PIRSR" id="PIRSR000099-4"/>
    </source>
</evidence>
<keyword evidence="8 12" id="KW-0560">Oxidoreductase</keyword>
<protein>
    <recommendedName>
        <fullName evidence="5 12">Histidinol dehydrogenase</fullName>
        <shortName evidence="12">HDH</shortName>
        <ecNumber evidence="4 12">1.1.1.23</ecNumber>
    </recommendedName>
</protein>
<keyword evidence="9 12" id="KW-0520">NAD</keyword>
<evidence type="ECO:0000256" key="13">
    <source>
        <dbReference type="PIRNR" id="PIRNR000099"/>
    </source>
</evidence>
<dbReference type="GO" id="GO:0005829">
    <property type="term" value="C:cytosol"/>
    <property type="evidence" value="ECO:0007669"/>
    <property type="project" value="TreeGrafter"/>
</dbReference>
<feature type="binding site" evidence="12 17">
    <location>
        <position position="449"/>
    </location>
    <ligand>
        <name>Zn(2+)</name>
        <dbReference type="ChEBI" id="CHEBI:29105"/>
    </ligand>
</feature>
<dbReference type="EC" id="1.1.1.23" evidence="4 12"/>
<feature type="binding site" evidence="12 17">
    <location>
        <position position="390"/>
    </location>
    <ligand>
        <name>Zn(2+)</name>
        <dbReference type="ChEBI" id="CHEBI:29105"/>
    </ligand>
</feature>
<comment type="similarity">
    <text evidence="3 12 13 18">Belongs to the histidinol dehydrogenase family.</text>
</comment>
<feature type="binding site" evidence="12 17">
    <location>
        <position position="287"/>
    </location>
    <ligand>
        <name>Zn(2+)</name>
        <dbReference type="ChEBI" id="CHEBI:29105"/>
    </ligand>
</feature>
<evidence type="ECO:0000256" key="15">
    <source>
        <dbReference type="PIRSR" id="PIRSR000099-2"/>
    </source>
</evidence>
<keyword evidence="6 12" id="KW-0479">Metal-binding</keyword>
<dbReference type="FunFam" id="3.40.50.1980:FF:000001">
    <property type="entry name" value="Histidinol dehydrogenase"/>
    <property type="match status" value="1"/>
</dbReference>
<feature type="binding site" evidence="12 16">
    <location>
        <position position="444"/>
    </location>
    <ligand>
        <name>substrate</name>
    </ligand>
</feature>
<dbReference type="UniPathway" id="UPA00031">
    <property type="reaction ID" value="UER00014"/>
</dbReference>
<gene>
    <name evidence="12 19" type="primary">hisD</name>
    <name evidence="19" type="ORF">CYJ25_00560</name>
</gene>
<name>A0A2I1I6L8_9ACTO</name>
<dbReference type="InterPro" id="IPR001692">
    <property type="entry name" value="Histidinol_DH_CS"/>
</dbReference>
<dbReference type="InterPro" id="IPR012131">
    <property type="entry name" value="Hstdl_DH"/>
</dbReference>
<evidence type="ECO:0000256" key="9">
    <source>
        <dbReference type="ARBA" id="ARBA00023027"/>
    </source>
</evidence>
<feature type="binding site" evidence="12 17">
    <location>
        <position position="290"/>
    </location>
    <ligand>
        <name>Zn(2+)</name>
        <dbReference type="ChEBI" id="CHEBI:29105"/>
    </ligand>
</feature>
<dbReference type="SUPFAM" id="SSF53720">
    <property type="entry name" value="ALDH-like"/>
    <property type="match status" value="1"/>
</dbReference>
<evidence type="ECO:0000256" key="4">
    <source>
        <dbReference type="ARBA" id="ARBA00012965"/>
    </source>
</evidence>
<evidence type="ECO:0000256" key="8">
    <source>
        <dbReference type="ARBA" id="ARBA00023002"/>
    </source>
</evidence>
<keyword evidence="7 12" id="KW-0862">Zinc</keyword>
<comment type="caution">
    <text evidence="19">The sequence shown here is derived from an EMBL/GenBank/DDBJ whole genome shotgun (WGS) entry which is preliminary data.</text>
</comment>
<evidence type="ECO:0000256" key="6">
    <source>
        <dbReference type="ARBA" id="ARBA00022723"/>
    </source>
</evidence>
<proteinExistence type="inferred from homology"/>
<evidence type="ECO:0000256" key="5">
    <source>
        <dbReference type="ARBA" id="ARBA00016531"/>
    </source>
</evidence>
<dbReference type="Proteomes" id="UP000234545">
    <property type="component" value="Unassembled WGS sequence"/>
</dbReference>
<evidence type="ECO:0000313" key="19">
    <source>
        <dbReference type="EMBL" id="PKY66775.1"/>
    </source>
</evidence>
<comment type="pathway">
    <text evidence="2 12">Amino-acid biosynthesis; L-histidine biosynthesis; L-histidine from 5-phospho-alpha-D-ribose 1-diphosphate: step 9/9.</text>
</comment>
<feature type="active site" description="Proton acceptor" evidence="12 14">
    <location>
        <position position="356"/>
    </location>
</feature>
<dbReference type="HAMAP" id="MF_01024">
    <property type="entry name" value="HisD"/>
    <property type="match status" value="1"/>
</dbReference>
<accession>A0A2I1I6L8</accession>
<evidence type="ECO:0000256" key="14">
    <source>
        <dbReference type="PIRSR" id="PIRSR000099-1"/>
    </source>
</evidence>
<feature type="binding site" evidence="12 16">
    <location>
        <position position="290"/>
    </location>
    <ligand>
        <name>substrate</name>
    </ligand>
</feature>
<dbReference type="NCBIfam" id="TIGR00069">
    <property type="entry name" value="hisD"/>
    <property type="match status" value="1"/>
</dbReference>
<dbReference type="InterPro" id="IPR022695">
    <property type="entry name" value="Histidinol_DH_monofunct"/>
</dbReference>
<dbReference type="EMBL" id="PKKJ01000001">
    <property type="protein sequence ID" value="PKY66775.1"/>
    <property type="molecule type" value="Genomic_DNA"/>
</dbReference>
<evidence type="ECO:0000313" key="20">
    <source>
        <dbReference type="Proteomes" id="UP000234545"/>
    </source>
</evidence>
<evidence type="ECO:0000256" key="12">
    <source>
        <dbReference type="HAMAP-Rule" id="MF_01024"/>
    </source>
</evidence>
<feature type="active site" description="Proton acceptor" evidence="12 14">
    <location>
        <position position="357"/>
    </location>
</feature>
<keyword evidence="12" id="KW-0028">Amino-acid biosynthesis</keyword>
<reference evidence="19 20" key="1">
    <citation type="submission" date="2017-12" db="EMBL/GenBank/DDBJ databases">
        <title>Phylogenetic diversity of female urinary microbiome.</title>
        <authorList>
            <person name="Thomas-White K."/>
            <person name="Wolfe A.J."/>
        </authorList>
    </citation>
    <scope>NUCLEOTIDE SEQUENCE [LARGE SCALE GENOMIC DNA]</scope>
    <source>
        <strain evidence="19 20">UMB0250</strain>
    </source>
</reference>
<dbReference type="InterPro" id="IPR016161">
    <property type="entry name" value="Ald_DH/histidinol_DH"/>
</dbReference>
<dbReference type="Gene3D" id="3.40.50.1980">
    <property type="entry name" value="Nitrogenase molybdenum iron protein domain"/>
    <property type="match status" value="2"/>
</dbReference>
<organism evidence="19 20">
    <name type="scientific">Schaalia turicensis</name>
    <dbReference type="NCBI Taxonomy" id="131111"/>
    <lineage>
        <taxon>Bacteria</taxon>
        <taxon>Bacillati</taxon>
        <taxon>Actinomycetota</taxon>
        <taxon>Actinomycetes</taxon>
        <taxon>Actinomycetales</taxon>
        <taxon>Actinomycetaceae</taxon>
        <taxon>Schaalia</taxon>
    </lineage>
</organism>
<feature type="binding site" evidence="12 16">
    <location>
        <position position="357"/>
    </location>
    <ligand>
        <name>substrate</name>
    </ligand>
</feature>
<dbReference type="Pfam" id="PF00815">
    <property type="entry name" value="Histidinol_dh"/>
    <property type="match status" value="1"/>
</dbReference>
<evidence type="ECO:0000256" key="11">
    <source>
        <dbReference type="ARBA" id="ARBA00049489"/>
    </source>
</evidence>
<evidence type="ECO:0000256" key="18">
    <source>
        <dbReference type="RuleBase" id="RU004175"/>
    </source>
</evidence>
<dbReference type="GO" id="GO:0008270">
    <property type="term" value="F:zinc ion binding"/>
    <property type="evidence" value="ECO:0007669"/>
    <property type="project" value="UniProtKB-UniRule"/>
</dbReference>
<dbReference type="PANTHER" id="PTHR21256:SF2">
    <property type="entry name" value="HISTIDINE BIOSYNTHESIS TRIFUNCTIONAL PROTEIN"/>
    <property type="match status" value="1"/>
</dbReference>
<comment type="catalytic activity">
    <reaction evidence="11 12">
        <text>L-histidinol + 2 NAD(+) + H2O = L-histidine + 2 NADH + 3 H(+)</text>
        <dbReference type="Rhea" id="RHEA:20641"/>
        <dbReference type="ChEBI" id="CHEBI:15377"/>
        <dbReference type="ChEBI" id="CHEBI:15378"/>
        <dbReference type="ChEBI" id="CHEBI:57540"/>
        <dbReference type="ChEBI" id="CHEBI:57595"/>
        <dbReference type="ChEBI" id="CHEBI:57699"/>
        <dbReference type="ChEBI" id="CHEBI:57945"/>
        <dbReference type="EC" id="1.1.1.23"/>
    </reaction>
</comment>
<dbReference type="GO" id="GO:0004399">
    <property type="term" value="F:histidinol dehydrogenase activity"/>
    <property type="evidence" value="ECO:0007669"/>
    <property type="project" value="UniProtKB-UniRule"/>
</dbReference>
<dbReference type="GO" id="GO:0051287">
    <property type="term" value="F:NAD binding"/>
    <property type="evidence" value="ECO:0007669"/>
    <property type="project" value="InterPro"/>
</dbReference>
<keyword evidence="10 12" id="KW-0368">Histidine biosynthesis</keyword>
<dbReference type="GO" id="GO:0000105">
    <property type="term" value="P:L-histidine biosynthetic process"/>
    <property type="evidence" value="ECO:0007669"/>
    <property type="project" value="UniProtKB-UniRule"/>
</dbReference>
<comment type="cofactor">
    <cofactor evidence="12 17">
        <name>Zn(2+)</name>
        <dbReference type="ChEBI" id="CHEBI:29105"/>
    </cofactor>
    <text evidence="12 17">Binds 1 zinc ion per subunit.</text>
</comment>
<dbReference type="PROSITE" id="PS00611">
    <property type="entry name" value="HISOL_DEHYDROGENASE"/>
    <property type="match status" value="1"/>
</dbReference>
<comment type="function">
    <text evidence="1 12">Catalyzes the sequential NAD-dependent oxidations of L-histidinol to L-histidinaldehyde and then to L-histidine.</text>
</comment>
<evidence type="ECO:0000256" key="7">
    <source>
        <dbReference type="ARBA" id="ARBA00022833"/>
    </source>
</evidence>
<dbReference type="PRINTS" id="PR00083">
    <property type="entry name" value="HOLDHDRGNASE"/>
</dbReference>
<feature type="binding site" evidence="12 15">
    <location>
        <position position="215"/>
    </location>
    <ligand>
        <name>NAD(+)</name>
        <dbReference type="ChEBI" id="CHEBI:57540"/>
    </ligand>
</feature>
<feature type="binding site" evidence="12 16">
    <location>
        <position position="287"/>
    </location>
    <ligand>
        <name>substrate</name>
    </ligand>
</feature>
<evidence type="ECO:0000256" key="16">
    <source>
        <dbReference type="PIRSR" id="PIRSR000099-3"/>
    </source>
</evidence>
<dbReference type="PANTHER" id="PTHR21256">
    <property type="entry name" value="HISTIDINOL DEHYDROGENASE HDH"/>
    <property type="match status" value="1"/>
</dbReference>
<feature type="binding site" evidence="12 16">
    <location>
        <position position="449"/>
    </location>
    <ligand>
        <name>substrate</name>
    </ligand>
</feature>